<feature type="compositionally biased region" description="Basic and acidic residues" evidence="3">
    <location>
        <begin position="50"/>
        <end position="66"/>
    </location>
</feature>
<sequence precursor="true">MIVNSSLIIKSVSAIALLLSLLWQVPAFSASKPCTDSTCVTINGGGENSISKEEARQSKEEWNEQRNLRHKINNRREKEFDKYEVEVDNREDCLKSVNISAYWEPNTKRCLDINTGQPIKP</sequence>
<dbReference type="EMBL" id="VCDP01000015">
    <property type="protein sequence ID" value="MDX7998457.1"/>
    <property type="molecule type" value="Genomic_DNA"/>
</dbReference>
<feature type="chain" id="PRO_5044912377" description="UPF0482 protein FE394_04410" evidence="2">
    <location>
        <begin position="30"/>
        <end position="121"/>
    </location>
</feature>
<dbReference type="Proteomes" id="UP001271640">
    <property type="component" value="Unassembled WGS sequence"/>
</dbReference>
<evidence type="ECO:0000256" key="1">
    <source>
        <dbReference type="ARBA" id="ARBA00022729"/>
    </source>
</evidence>
<organism evidence="4 5">
    <name type="scientific">Xenorhabdus littoralis</name>
    <dbReference type="NCBI Taxonomy" id="2582835"/>
    <lineage>
        <taxon>Bacteria</taxon>
        <taxon>Pseudomonadati</taxon>
        <taxon>Pseudomonadota</taxon>
        <taxon>Gammaproteobacteria</taxon>
        <taxon>Enterobacterales</taxon>
        <taxon>Morganellaceae</taxon>
        <taxon>Xenorhabdus</taxon>
    </lineage>
</organism>
<comment type="caution">
    <text evidence="4">The sequence shown here is derived from an EMBL/GenBank/DDBJ whole genome shotgun (WGS) entry which is preliminary data.</text>
</comment>
<feature type="signal peptide" evidence="2">
    <location>
        <begin position="1"/>
        <end position="29"/>
    </location>
</feature>
<keyword evidence="5" id="KW-1185">Reference proteome</keyword>
<reference evidence="5" key="1">
    <citation type="journal article" date="2024" name="Toxins">
        <title>Genome Sequence Analysis of Native Xenorhabdus Strains Isolated from Entomopathogenic Nematodes in Argentina.</title>
        <authorList>
            <person name="Palma L."/>
            <person name="Frizzo L."/>
            <person name="Kaiser S."/>
            <person name="Berry C."/>
            <person name="Caballero P."/>
            <person name="Bode H.B."/>
            <person name="Del Valle E.E."/>
        </authorList>
    </citation>
    <scope>NUCLEOTIDE SEQUENCE [LARGE SCALE GENOMIC DNA]</scope>
    <source>
        <strain evidence="5">Reich</strain>
    </source>
</reference>
<evidence type="ECO:0000313" key="5">
    <source>
        <dbReference type="Proteomes" id="UP001271640"/>
    </source>
</evidence>
<evidence type="ECO:0000256" key="2">
    <source>
        <dbReference type="HAMAP-Rule" id="MF_01581"/>
    </source>
</evidence>
<comment type="similarity">
    <text evidence="2">Belongs to the UPF0482 family.</text>
</comment>
<feature type="region of interest" description="Disordered" evidence="3">
    <location>
        <begin position="45"/>
        <end position="66"/>
    </location>
</feature>
<keyword evidence="1 2" id="KW-0732">Signal</keyword>
<dbReference type="HAMAP" id="MF_01581">
    <property type="entry name" value="UPF0482"/>
    <property type="match status" value="1"/>
</dbReference>
<accession>A0ABU4SIH5</accession>
<gene>
    <name evidence="4" type="ORF">FE394_04410</name>
</gene>
<evidence type="ECO:0000256" key="3">
    <source>
        <dbReference type="SAM" id="MobiDB-lite"/>
    </source>
</evidence>
<proteinExistence type="inferred from homology"/>
<evidence type="ECO:0000313" key="4">
    <source>
        <dbReference type="EMBL" id="MDX7998457.1"/>
    </source>
</evidence>
<dbReference type="InterPro" id="IPR009700">
    <property type="entry name" value="DUF1283"/>
</dbReference>
<name>A0ABU4SIH5_9GAMM</name>
<dbReference type="NCBIfam" id="NF010180">
    <property type="entry name" value="PRK13659.1"/>
    <property type="match status" value="1"/>
</dbReference>
<protein>
    <recommendedName>
        <fullName evidence="2">UPF0482 protein FE394_04410</fullName>
    </recommendedName>
</protein>
<dbReference type="Pfam" id="PF06932">
    <property type="entry name" value="DUF1283"/>
    <property type="match status" value="1"/>
</dbReference>